<gene>
    <name evidence="2" type="ORF">ACFPLB_00750</name>
</gene>
<dbReference type="SUPFAM" id="SSF53474">
    <property type="entry name" value="alpha/beta-Hydrolases"/>
    <property type="match status" value="1"/>
</dbReference>
<dbReference type="PANTHER" id="PTHR33840:SF1">
    <property type="entry name" value="TLE1 PHOSPHOLIPASE DOMAIN-CONTAINING PROTEIN"/>
    <property type="match status" value="1"/>
</dbReference>
<evidence type="ECO:0000259" key="1">
    <source>
        <dbReference type="Pfam" id="PF09994"/>
    </source>
</evidence>
<dbReference type="InterPro" id="IPR018712">
    <property type="entry name" value="Tle1-like_cat"/>
</dbReference>
<proteinExistence type="predicted"/>
<name>A0ABW0GT90_9HYPH</name>
<dbReference type="Proteomes" id="UP001596016">
    <property type="component" value="Unassembled WGS sequence"/>
</dbReference>
<sequence>MPKTDDQLIAGMVPPKGSRNLVVLCDGTGNELGRALAEDQRDIRISNVLKVFRIAEKRTNQHVWYSPGVGTIGRSDWLHRIRQKVVGFVGLAAGYGLDDNVLAAYRFLVETWRPGDRIFLVGFSRGAWTVRVLAGMLHLIGLVRLDQMNMCDSALETYKRAAAEDKLPLAWHFARVINARYPTIHFLGCWDTVASVIVPRPDRFWLPSFEDLPFTKTNPSVATFRHALALDERRALFQPAEWIQPQAFVPNRFRPDETRTQDIEQRWFPGVHSDVGGGYPESESGLSKLALVWLLDECGKAGMKLNKPNYRHLVLGAPKEGSGHQYRSPDPAATMHRSLKRAWWLVEAVPKRVRKSMWPRPSLFGLYLPLAQPRWVDAEHSLDPSIAARMDRVPSYRPVNLPAALQALPALPRSDPPVDRG</sequence>
<evidence type="ECO:0000313" key="2">
    <source>
        <dbReference type="EMBL" id="MFC5384491.1"/>
    </source>
</evidence>
<dbReference type="Pfam" id="PF09994">
    <property type="entry name" value="T6SS_Tle1-like_cat"/>
    <property type="match status" value="1"/>
</dbReference>
<keyword evidence="3" id="KW-1185">Reference proteome</keyword>
<protein>
    <submittedName>
        <fullName evidence="2">DUF2235 domain-containing protein</fullName>
    </submittedName>
</protein>
<dbReference type="PANTHER" id="PTHR33840">
    <property type="match status" value="1"/>
</dbReference>
<feature type="domain" description="T6SS Phospholipase effector Tle1-like catalytic" evidence="1">
    <location>
        <begin position="19"/>
        <end position="297"/>
    </location>
</feature>
<dbReference type="InterPro" id="IPR029058">
    <property type="entry name" value="AB_hydrolase_fold"/>
</dbReference>
<organism evidence="2 3">
    <name type="scientific">Aquamicrobium segne</name>
    <dbReference type="NCBI Taxonomy" id="469547"/>
    <lineage>
        <taxon>Bacteria</taxon>
        <taxon>Pseudomonadati</taxon>
        <taxon>Pseudomonadota</taxon>
        <taxon>Alphaproteobacteria</taxon>
        <taxon>Hyphomicrobiales</taxon>
        <taxon>Phyllobacteriaceae</taxon>
        <taxon>Aquamicrobium</taxon>
    </lineage>
</organism>
<comment type="caution">
    <text evidence="2">The sequence shown here is derived from an EMBL/GenBank/DDBJ whole genome shotgun (WGS) entry which is preliminary data.</text>
</comment>
<evidence type="ECO:0000313" key="3">
    <source>
        <dbReference type="Proteomes" id="UP001596016"/>
    </source>
</evidence>
<dbReference type="EMBL" id="JBHSLL010000003">
    <property type="protein sequence ID" value="MFC5384491.1"/>
    <property type="molecule type" value="Genomic_DNA"/>
</dbReference>
<accession>A0ABW0GT90</accession>
<reference evidence="3" key="1">
    <citation type="journal article" date="2019" name="Int. J. Syst. Evol. Microbiol.">
        <title>The Global Catalogue of Microorganisms (GCM) 10K type strain sequencing project: providing services to taxonomists for standard genome sequencing and annotation.</title>
        <authorList>
            <consortium name="The Broad Institute Genomics Platform"/>
            <consortium name="The Broad Institute Genome Sequencing Center for Infectious Disease"/>
            <person name="Wu L."/>
            <person name="Ma J."/>
        </authorList>
    </citation>
    <scope>NUCLEOTIDE SEQUENCE [LARGE SCALE GENOMIC DNA]</scope>
    <source>
        <strain evidence="3">CGMCC 4.1415</strain>
    </source>
</reference>
<dbReference type="RefSeq" id="WP_378227345.1">
    <property type="nucleotide sequence ID" value="NZ_JBHSLL010000003.1"/>
</dbReference>